<evidence type="ECO:0000256" key="5">
    <source>
        <dbReference type="ARBA" id="ARBA00023136"/>
    </source>
</evidence>
<feature type="transmembrane region" description="Helical" evidence="6">
    <location>
        <begin position="20"/>
        <end position="41"/>
    </location>
</feature>
<dbReference type="PANTHER" id="PTHR39583">
    <property type="entry name" value="TYPE II SECRETION SYSTEM PROTEIN J-RELATED"/>
    <property type="match status" value="1"/>
</dbReference>
<evidence type="ECO:0000256" key="1">
    <source>
        <dbReference type="ARBA" id="ARBA00004167"/>
    </source>
</evidence>
<keyword evidence="3 6" id="KW-0812">Transmembrane</keyword>
<name>A0ABT5FF20_9GAMM</name>
<dbReference type="Proteomes" id="UP001528411">
    <property type="component" value="Unassembled WGS sequence"/>
</dbReference>
<proteinExistence type="predicted"/>
<keyword evidence="8" id="KW-1185">Reference proteome</keyword>
<evidence type="ECO:0000256" key="3">
    <source>
        <dbReference type="ARBA" id="ARBA00022692"/>
    </source>
</evidence>
<organism evidence="7 8">
    <name type="scientific">Psychrosphaera algicola</name>
    <dbReference type="NCBI Taxonomy" id="3023714"/>
    <lineage>
        <taxon>Bacteria</taxon>
        <taxon>Pseudomonadati</taxon>
        <taxon>Pseudomonadota</taxon>
        <taxon>Gammaproteobacteria</taxon>
        <taxon>Alteromonadales</taxon>
        <taxon>Pseudoalteromonadaceae</taxon>
        <taxon>Psychrosphaera</taxon>
    </lineage>
</organism>
<dbReference type="NCBIfam" id="TIGR01711">
    <property type="entry name" value="gspJ"/>
    <property type="match status" value="1"/>
</dbReference>
<sequence length="214" mass="24453">MVSLKQNRMSRGIAQLGFTLLEMLLALVVFAMLGMATYSVLHNTVNSHEIIKLRNEQLTELQRAFVIIESDFVQLAQRKARVNGEEPSEALFIAQEYLFESEGIGFAFVRDGWTNPAMVLPRSELQPVVYRLFEGELQRLYFNFVDANYGAEPRIQPLLSEVETMTLEYFDGKEWQESLTENSLPPLVKLIIESKVYGKIERIFPLIAKTQVGS</sequence>
<gene>
    <name evidence="7" type="primary">gspJ</name>
    <name evidence="7" type="ORF">PN838_15640</name>
</gene>
<evidence type="ECO:0000256" key="6">
    <source>
        <dbReference type="SAM" id="Phobius"/>
    </source>
</evidence>
<accession>A0ABT5FF20</accession>
<keyword evidence="2" id="KW-0488">Methylation</keyword>
<keyword evidence="4 6" id="KW-1133">Transmembrane helix</keyword>
<evidence type="ECO:0000313" key="7">
    <source>
        <dbReference type="EMBL" id="MDC2889931.1"/>
    </source>
</evidence>
<dbReference type="Pfam" id="PF07963">
    <property type="entry name" value="N_methyl"/>
    <property type="match status" value="1"/>
</dbReference>
<dbReference type="NCBIfam" id="TIGR02532">
    <property type="entry name" value="IV_pilin_GFxxxE"/>
    <property type="match status" value="1"/>
</dbReference>
<evidence type="ECO:0000313" key="8">
    <source>
        <dbReference type="Proteomes" id="UP001528411"/>
    </source>
</evidence>
<dbReference type="InterPro" id="IPR012902">
    <property type="entry name" value="N_methyl_site"/>
</dbReference>
<protein>
    <submittedName>
        <fullName evidence="7">Type II secretion system minor pseudopilin GspJ</fullName>
    </submittedName>
</protein>
<dbReference type="PANTHER" id="PTHR39583:SF2">
    <property type="entry name" value="TYPE II SECRETION SYSTEM PROTEIN J"/>
    <property type="match status" value="1"/>
</dbReference>
<dbReference type="InterPro" id="IPR051621">
    <property type="entry name" value="T2SS_protein_J"/>
</dbReference>
<comment type="caution">
    <text evidence="7">The sequence shown here is derived from an EMBL/GenBank/DDBJ whole genome shotgun (WGS) entry which is preliminary data.</text>
</comment>
<evidence type="ECO:0000256" key="4">
    <source>
        <dbReference type="ARBA" id="ARBA00022989"/>
    </source>
</evidence>
<reference evidence="7 8" key="1">
    <citation type="submission" date="2023-01" db="EMBL/GenBank/DDBJ databases">
        <title>Psychrosphaera sp. nov., isolated from marine algae.</title>
        <authorList>
            <person name="Bayburt H."/>
            <person name="Choi B.J."/>
            <person name="Kim J.M."/>
            <person name="Choi D.G."/>
            <person name="Jeon C.O."/>
        </authorList>
    </citation>
    <scope>NUCLEOTIDE SEQUENCE [LARGE SCALE GENOMIC DNA]</scope>
    <source>
        <strain evidence="7 8">G1-22</strain>
    </source>
</reference>
<dbReference type="EMBL" id="JAQOMS010000002">
    <property type="protein sequence ID" value="MDC2889931.1"/>
    <property type="molecule type" value="Genomic_DNA"/>
</dbReference>
<comment type="subcellular location">
    <subcellularLocation>
        <location evidence="1">Membrane</location>
        <topology evidence="1">Single-pass membrane protein</topology>
    </subcellularLocation>
</comment>
<keyword evidence="5 6" id="KW-0472">Membrane</keyword>
<dbReference type="InterPro" id="IPR010055">
    <property type="entry name" value="T2SS_protein-GspJ"/>
</dbReference>
<dbReference type="Pfam" id="PF11612">
    <property type="entry name" value="T2SSJ"/>
    <property type="match status" value="1"/>
</dbReference>
<dbReference type="RefSeq" id="WP_215964173.1">
    <property type="nucleotide sequence ID" value="NZ_JAQOMS010000002.1"/>
</dbReference>
<evidence type="ECO:0000256" key="2">
    <source>
        <dbReference type="ARBA" id="ARBA00022481"/>
    </source>
</evidence>